<evidence type="ECO:0000256" key="1">
    <source>
        <dbReference type="SAM" id="MobiDB-lite"/>
    </source>
</evidence>
<reference evidence="2" key="1">
    <citation type="journal article" date="2023" name="Mol. Biol. Evol.">
        <title>Third-Generation Sequencing Reveals the Adaptive Role of the Epigenome in Three Deep-Sea Polychaetes.</title>
        <authorList>
            <person name="Perez M."/>
            <person name="Aroh O."/>
            <person name="Sun Y."/>
            <person name="Lan Y."/>
            <person name="Juniper S.K."/>
            <person name="Young C.R."/>
            <person name="Angers B."/>
            <person name="Qian P.Y."/>
        </authorList>
    </citation>
    <scope>NUCLEOTIDE SEQUENCE</scope>
    <source>
        <strain evidence="2">R07B-5</strain>
    </source>
</reference>
<comment type="caution">
    <text evidence="2">The sequence shown here is derived from an EMBL/GenBank/DDBJ whole genome shotgun (WGS) entry which is preliminary data.</text>
</comment>
<keyword evidence="3" id="KW-1185">Reference proteome</keyword>
<dbReference type="EMBL" id="JAODUO010000530">
    <property type="protein sequence ID" value="KAK2178735.1"/>
    <property type="molecule type" value="Genomic_DNA"/>
</dbReference>
<evidence type="ECO:0000313" key="3">
    <source>
        <dbReference type="Proteomes" id="UP001209878"/>
    </source>
</evidence>
<protein>
    <submittedName>
        <fullName evidence="2">Uncharacterized protein</fullName>
    </submittedName>
</protein>
<dbReference type="Proteomes" id="UP001209878">
    <property type="component" value="Unassembled WGS sequence"/>
</dbReference>
<proteinExistence type="predicted"/>
<feature type="compositionally biased region" description="Polar residues" evidence="1">
    <location>
        <begin position="19"/>
        <end position="28"/>
    </location>
</feature>
<accession>A0AAD9NQJ9</accession>
<sequence>MSRRRSTAICRRVPASEAISSTLGSNSGPEKMLSIRCDTSRPSSNTPDKTLVLCGAASDACDVSDAPPSAASPPSHCHQKQACHQIHDYHLKRLFHREHHSSRPHPGESV</sequence>
<evidence type="ECO:0000313" key="2">
    <source>
        <dbReference type="EMBL" id="KAK2178735.1"/>
    </source>
</evidence>
<gene>
    <name evidence="2" type="ORF">NP493_529g00027</name>
</gene>
<organism evidence="2 3">
    <name type="scientific">Ridgeia piscesae</name>
    <name type="common">Tubeworm</name>
    <dbReference type="NCBI Taxonomy" id="27915"/>
    <lineage>
        <taxon>Eukaryota</taxon>
        <taxon>Metazoa</taxon>
        <taxon>Spiralia</taxon>
        <taxon>Lophotrochozoa</taxon>
        <taxon>Annelida</taxon>
        <taxon>Polychaeta</taxon>
        <taxon>Sedentaria</taxon>
        <taxon>Canalipalpata</taxon>
        <taxon>Sabellida</taxon>
        <taxon>Siboglinidae</taxon>
        <taxon>Ridgeia</taxon>
    </lineage>
</organism>
<name>A0AAD9NQJ9_RIDPI</name>
<dbReference type="AlphaFoldDB" id="A0AAD9NQJ9"/>
<feature type="region of interest" description="Disordered" evidence="1">
    <location>
        <begin position="19"/>
        <end position="45"/>
    </location>
</feature>